<reference evidence="3" key="1">
    <citation type="submission" date="2015-10" db="EMBL/GenBank/DDBJ databases">
        <authorList>
            <person name="Regsiter A."/>
            <person name="william w."/>
        </authorList>
    </citation>
    <scope>NUCLEOTIDE SEQUENCE</scope>
    <source>
        <strain evidence="3">Montdore</strain>
    </source>
</reference>
<dbReference type="AlphaFoldDB" id="A0A292Q1X5"/>
<dbReference type="EMBL" id="LN890967">
    <property type="protein sequence ID" value="CUS13789.1"/>
    <property type="molecule type" value="Genomic_DNA"/>
</dbReference>
<evidence type="ECO:0000259" key="2">
    <source>
        <dbReference type="PROSITE" id="PS50033"/>
    </source>
</evidence>
<evidence type="ECO:0000313" key="4">
    <source>
        <dbReference type="Proteomes" id="UP001412239"/>
    </source>
</evidence>
<dbReference type="PANTHER" id="PTHR46467">
    <property type="entry name" value="TETHER CONTAINING UBX DOMAIN FOR GLUT4"/>
    <property type="match status" value="1"/>
</dbReference>
<dbReference type="PANTHER" id="PTHR46467:SF1">
    <property type="entry name" value="TETHER CONTAINING UBX DOMAIN FOR GLUT4"/>
    <property type="match status" value="1"/>
</dbReference>
<dbReference type="GO" id="GO:0012506">
    <property type="term" value="C:vesicle membrane"/>
    <property type="evidence" value="ECO:0007669"/>
    <property type="project" value="TreeGrafter"/>
</dbReference>
<dbReference type="GO" id="GO:0005634">
    <property type="term" value="C:nucleus"/>
    <property type="evidence" value="ECO:0007669"/>
    <property type="project" value="TreeGrafter"/>
</dbReference>
<protein>
    <recommendedName>
        <fullName evidence="2">UBX domain-containing protein</fullName>
    </recommendedName>
</protein>
<feature type="compositionally biased region" description="Basic and acidic residues" evidence="1">
    <location>
        <begin position="435"/>
        <end position="448"/>
    </location>
</feature>
<dbReference type="CDD" id="cd16105">
    <property type="entry name" value="Ubl_ASPSCR1_like"/>
    <property type="match status" value="1"/>
</dbReference>
<dbReference type="GO" id="GO:0005737">
    <property type="term" value="C:cytoplasm"/>
    <property type="evidence" value="ECO:0007669"/>
    <property type="project" value="TreeGrafter"/>
</dbReference>
<accession>A0A292Q1X5</accession>
<dbReference type="GO" id="GO:0006886">
    <property type="term" value="P:intracellular protein transport"/>
    <property type="evidence" value="ECO:0007669"/>
    <property type="project" value="TreeGrafter"/>
</dbReference>
<organism evidence="3 4">
    <name type="scientific">Tuber aestivum</name>
    <name type="common">summer truffle</name>
    <dbReference type="NCBI Taxonomy" id="59557"/>
    <lineage>
        <taxon>Eukaryota</taxon>
        <taxon>Fungi</taxon>
        <taxon>Dikarya</taxon>
        <taxon>Ascomycota</taxon>
        <taxon>Pezizomycotina</taxon>
        <taxon>Pezizomycetes</taxon>
        <taxon>Pezizales</taxon>
        <taxon>Tuberaceae</taxon>
        <taxon>Tuber</taxon>
    </lineage>
</organism>
<dbReference type="SUPFAM" id="SSF54236">
    <property type="entry name" value="Ubiquitin-like"/>
    <property type="match status" value="2"/>
</dbReference>
<feature type="compositionally biased region" description="Gly residues" evidence="1">
    <location>
        <begin position="472"/>
        <end position="488"/>
    </location>
</feature>
<gene>
    <name evidence="3" type="ORF">GSTUAT00002150001</name>
</gene>
<dbReference type="Pfam" id="PF11470">
    <property type="entry name" value="TUG-UBL1"/>
    <property type="match status" value="1"/>
</dbReference>
<keyword evidence="4" id="KW-1185">Reference proteome</keyword>
<evidence type="ECO:0000256" key="1">
    <source>
        <dbReference type="SAM" id="MobiDB-lite"/>
    </source>
</evidence>
<dbReference type="InterPro" id="IPR029071">
    <property type="entry name" value="Ubiquitin-like_domsf"/>
</dbReference>
<dbReference type="InterPro" id="IPR001012">
    <property type="entry name" value="UBX_dom"/>
</dbReference>
<dbReference type="Proteomes" id="UP001412239">
    <property type="component" value="Unassembled WGS sequence"/>
</dbReference>
<name>A0A292Q1X5_9PEZI</name>
<proteinExistence type="predicted"/>
<dbReference type="Gene3D" id="3.10.20.90">
    <property type="entry name" value="Phosphatidylinositol 3-kinase Catalytic Subunit, Chain A, domain 1"/>
    <property type="match status" value="2"/>
</dbReference>
<feature type="domain" description="UBX" evidence="2">
    <location>
        <begin position="350"/>
        <end position="397"/>
    </location>
</feature>
<feature type="region of interest" description="Disordered" evidence="1">
    <location>
        <begin position="435"/>
        <end position="506"/>
    </location>
</feature>
<feature type="region of interest" description="Disordered" evidence="1">
    <location>
        <begin position="206"/>
        <end position="227"/>
    </location>
</feature>
<dbReference type="PROSITE" id="PS50033">
    <property type="entry name" value="UBX"/>
    <property type="match status" value="1"/>
</dbReference>
<dbReference type="InterPro" id="IPR021569">
    <property type="entry name" value="TUG-UBL1"/>
</dbReference>
<sequence>MSSAAVVVIYGGRRATVKAPPTRTLSEIHTEACTKLGVDPQNFALKKGNATLDLSLQIRLTNLSPGAKLDLVPARNRDAPITIVLRSQEADDKPIQEFTDTFTAASTIWGIMRKLEAKGSLTNNSPTINITERAAPSGTSGSGRLHYVMPVVRVMNREVSGFRELQQTLSDFGIRSGRQLVTLRYKETDIPFEVALDEIAGFSAPKEKAAEAGMPDGGESSKGAEEEKMKVEGDLMMFDAPEDMAKQEDTGENNAMEVDKPTEGSVNVLETKGGPSESLGSSEQVVSVFKPSLSDKLAAAQIDVPDKAYEVGITEAKLIQANIKKETIGKRLPSDREIEERKAAMLAEAEKVERVVIKVRFPDGYTSEQNFLKTHTAQDLYDAVRGTLRHPNEPFQLRIPPKETLPQAPKRLTTDLKLRTGATVHLVWGPDVSAKAKHEPTLKDEFIKNSKAFPTPREPEGPEGGPDSDDNSGGGSSKGKGKSSGGGDRASKENKLRGMLRFGKKK</sequence>
<evidence type="ECO:0000313" key="3">
    <source>
        <dbReference type="EMBL" id="CUS13789.1"/>
    </source>
</evidence>
<dbReference type="Pfam" id="PF00789">
    <property type="entry name" value="UBX"/>
    <property type="match status" value="1"/>
</dbReference>